<reference evidence="1 2" key="1">
    <citation type="submission" date="2020-05" db="EMBL/GenBank/DDBJ databases">
        <title>Draft genome sequence of Desulfovibrio sp. strain HN2T.</title>
        <authorList>
            <person name="Ueno A."/>
            <person name="Tamazawa S."/>
            <person name="Tamamura S."/>
            <person name="Murakami T."/>
            <person name="Kiyama T."/>
            <person name="Inomata H."/>
            <person name="Amano Y."/>
            <person name="Miyakawa K."/>
            <person name="Tamaki H."/>
            <person name="Naganuma T."/>
            <person name="Kaneko K."/>
        </authorList>
    </citation>
    <scope>NUCLEOTIDE SEQUENCE [LARGE SCALE GENOMIC DNA]</scope>
    <source>
        <strain evidence="1 2">HN2</strain>
    </source>
</reference>
<accession>A0A7J0BLF6</accession>
<gene>
    <name evidence="1" type="ORF">DSM101010T_23600</name>
</gene>
<proteinExistence type="predicted"/>
<organism evidence="1 2">
    <name type="scientific">Desulfovibrio subterraneus</name>
    <dbReference type="NCBI Taxonomy" id="2718620"/>
    <lineage>
        <taxon>Bacteria</taxon>
        <taxon>Pseudomonadati</taxon>
        <taxon>Thermodesulfobacteriota</taxon>
        <taxon>Desulfovibrionia</taxon>
        <taxon>Desulfovibrionales</taxon>
        <taxon>Desulfovibrionaceae</taxon>
        <taxon>Desulfovibrio</taxon>
    </lineage>
</organism>
<evidence type="ECO:0000313" key="1">
    <source>
        <dbReference type="EMBL" id="GFM33995.1"/>
    </source>
</evidence>
<keyword evidence="2" id="KW-1185">Reference proteome</keyword>
<dbReference type="AlphaFoldDB" id="A0A7J0BLF6"/>
<comment type="caution">
    <text evidence="1">The sequence shown here is derived from an EMBL/GenBank/DDBJ whole genome shotgun (WGS) entry which is preliminary data.</text>
</comment>
<protein>
    <submittedName>
        <fullName evidence="1">Uncharacterized protein</fullName>
    </submittedName>
</protein>
<dbReference type="Proteomes" id="UP000503840">
    <property type="component" value="Unassembled WGS sequence"/>
</dbReference>
<name>A0A7J0BLF6_9BACT</name>
<evidence type="ECO:0000313" key="2">
    <source>
        <dbReference type="Proteomes" id="UP000503840"/>
    </source>
</evidence>
<dbReference type="EMBL" id="BLVO01000013">
    <property type="protein sequence ID" value="GFM33995.1"/>
    <property type="molecule type" value="Genomic_DNA"/>
</dbReference>
<sequence length="69" mass="7439">MPEEYPAQGMKYPRRDADCLKLFHPDYTVGSGISPDLLTSASIDHRRSGALAGSPKQLGIPPVGNFTLP</sequence>